<dbReference type="WBParaSite" id="ACRNAN_scaffold11487.g32398.t1">
    <property type="protein sequence ID" value="ACRNAN_scaffold11487.g32398.t1"/>
    <property type="gene ID" value="ACRNAN_scaffold11487.g32398"/>
</dbReference>
<dbReference type="Proteomes" id="UP000887540">
    <property type="component" value="Unplaced"/>
</dbReference>
<dbReference type="InterPro" id="IPR052035">
    <property type="entry name" value="ZnF_BED_domain_contain"/>
</dbReference>
<dbReference type="AlphaFoldDB" id="A0A914CKZ5"/>
<evidence type="ECO:0000256" key="5">
    <source>
        <dbReference type="ARBA" id="ARBA00023242"/>
    </source>
</evidence>
<keyword evidence="5" id="KW-0539">Nucleus</keyword>
<organism evidence="6 7">
    <name type="scientific">Acrobeloides nanus</name>
    <dbReference type="NCBI Taxonomy" id="290746"/>
    <lineage>
        <taxon>Eukaryota</taxon>
        <taxon>Metazoa</taxon>
        <taxon>Ecdysozoa</taxon>
        <taxon>Nematoda</taxon>
        <taxon>Chromadorea</taxon>
        <taxon>Rhabditida</taxon>
        <taxon>Tylenchina</taxon>
        <taxon>Cephalobomorpha</taxon>
        <taxon>Cephaloboidea</taxon>
        <taxon>Cephalobidae</taxon>
        <taxon>Acrobeloides</taxon>
    </lineage>
</organism>
<reference evidence="7" key="1">
    <citation type="submission" date="2022-11" db="UniProtKB">
        <authorList>
            <consortium name="WormBaseParasite"/>
        </authorList>
    </citation>
    <scope>IDENTIFICATION</scope>
</reference>
<dbReference type="PANTHER" id="PTHR46481">
    <property type="entry name" value="ZINC FINGER BED DOMAIN-CONTAINING PROTEIN 4"/>
    <property type="match status" value="1"/>
</dbReference>
<keyword evidence="2" id="KW-0479">Metal-binding</keyword>
<dbReference type="InterPro" id="IPR012337">
    <property type="entry name" value="RNaseH-like_sf"/>
</dbReference>
<keyword evidence="3" id="KW-0863">Zinc-finger</keyword>
<evidence type="ECO:0000313" key="7">
    <source>
        <dbReference type="WBParaSite" id="ACRNAN_scaffold11487.g32398.t1"/>
    </source>
</evidence>
<accession>A0A914CKZ5</accession>
<dbReference type="SUPFAM" id="SSF53098">
    <property type="entry name" value="Ribonuclease H-like"/>
    <property type="match status" value="1"/>
</dbReference>
<evidence type="ECO:0000256" key="3">
    <source>
        <dbReference type="ARBA" id="ARBA00022771"/>
    </source>
</evidence>
<keyword evidence="4" id="KW-0862">Zinc</keyword>
<keyword evidence="6" id="KW-1185">Reference proteome</keyword>
<comment type="subcellular location">
    <subcellularLocation>
        <location evidence="1">Nucleus</location>
    </subcellularLocation>
</comment>
<evidence type="ECO:0000256" key="2">
    <source>
        <dbReference type="ARBA" id="ARBA00022723"/>
    </source>
</evidence>
<name>A0A914CKZ5_9BILA</name>
<dbReference type="GO" id="GO:0005634">
    <property type="term" value="C:nucleus"/>
    <property type="evidence" value="ECO:0007669"/>
    <property type="project" value="UniProtKB-SubCell"/>
</dbReference>
<dbReference type="GO" id="GO:0008270">
    <property type="term" value="F:zinc ion binding"/>
    <property type="evidence" value="ECO:0007669"/>
    <property type="project" value="UniProtKB-KW"/>
</dbReference>
<protein>
    <submittedName>
        <fullName evidence="7">Transposase</fullName>
    </submittedName>
</protein>
<sequence>MKVASANTFNYLVSFTTSFNIKPPNSKKFTKLLQEYIEDIKQLQMAILKDCEDVSMTTDIWTTKNCRNSYMATFVHFLTEDFQKKKILIGFSSLGNLGHDGNTIKNISEQCLSNFGLISNQVITFVADDSSANIKAAFLLGVQWYEYSG</sequence>
<proteinExistence type="predicted"/>
<evidence type="ECO:0000256" key="1">
    <source>
        <dbReference type="ARBA" id="ARBA00004123"/>
    </source>
</evidence>
<evidence type="ECO:0000313" key="6">
    <source>
        <dbReference type="Proteomes" id="UP000887540"/>
    </source>
</evidence>
<dbReference type="PANTHER" id="PTHR46481:SF10">
    <property type="entry name" value="ZINC FINGER BED DOMAIN-CONTAINING PROTEIN 39"/>
    <property type="match status" value="1"/>
</dbReference>
<evidence type="ECO:0000256" key="4">
    <source>
        <dbReference type="ARBA" id="ARBA00022833"/>
    </source>
</evidence>